<proteinExistence type="predicted"/>
<feature type="compositionally biased region" description="Acidic residues" evidence="1">
    <location>
        <begin position="138"/>
        <end position="147"/>
    </location>
</feature>
<name>A0ABQ8DBV5_BRANA</name>
<feature type="compositionally biased region" description="Low complexity" evidence="1">
    <location>
        <begin position="80"/>
        <end position="106"/>
    </location>
</feature>
<reference evidence="2 3" key="1">
    <citation type="submission" date="2021-05" db="EMBL/GenBank/DDBJ databases">
        <title>Genome Assembly of Synthetic Allotetraploid Brassica napus Reveals Homoeologous Exchanges between Subgenomes.</title>
        <authorList>
            <person name="Davis J.T."/>
        </authorList>
    </citation>
    <scope>NUCLEOTIDE SEQUENCE [LARGE SCALE GENOMIC DNA]</scope>
    <source>
        <strain evidence="3">cv. Da-Ae</strain>
        <tissue evidence="2">Seedling</tissue>
    </source>
</reference>
<evidence type="ECO:0000313" key="3">
    <source>
        <dbReference type="Proteomes" id="UP000824890"/>
    </source>
</evidence>
<feature type="compositionally biased region" description="Polar residues" evidence="1">
    <location>
        <begin position="122"/>
        <end position="132"/>
    </location>
</feature>
<feature type="region of interest" description="Disordered" evidence="1">
    <location>
        <begin position="1"/>
        <end position="150"/>
    </location>
</feature>
<feature type="compositionally biased region" description="Pro residues" evidence="1">
    <location>
        <begin position="34"/>
        <end position="43"/>
    </location>
</feature>
<feature type="non-terminal residue" evidence="2">
    <location>
        <position position="227"/>
    </location>
</feature>
<organism evidence="2 3">
    <name type="scientific">Brassica napus</name>
    <name type="common">Rape</name>
    <dbReference type="NCBI Taxonomy" id="3708"/>
    <lineage>
        <taxon>Eukaryota</taxon>
        <taxon>Viridiplantae</taxon>
        <taxon>Streptophyta</taxon>
        <taxon>Embryophyta</taxon>
        <taxon>Tracheophyta</taxon>
        <taxon>Spermatophyta</taxon>
        <taxon>Magnoliopsida</taxon>
        <taxon>eudicotyledons</taxon>
        <taxon>Gunneridae</taxon>
        <taxon>Pentapetalae</taxon>
        <taxon>rosids</taxon>
        <taxon>malvids</taxon>
        <taxon>Brassicales</taxon>
        <taxon>Brassicaceae</taxon>
        <taxon>Brassiceae</taxon>
        <taxon>Brassica</taxon>
    </lineage>
</organism>
<evidence type="ECO:0000256" key="1">
    <source>
        <dbReference type="SAM" id="MobiDB-lite"/>
    </source>
</evidence>
<keyword evidence="3" id="KW-1185">Reference proteome</keyword>
<comment type="caution">
    <text evidence="2">The sequence shown here is derived from an EMBL/GenBank/DDBJ whole genome shotgun (WGS) entry which is preliminary data.</text>
</comment>
<accession>A0ABQ8DBV5</accession>
<gene>
    <name evidence="2" type="ORF">HID58_019103</name>
</gene>
<feature type="compositionally biased region" description="Polar residues" evidence="1">
    <location>
        <begin position="10"/>
        <end position="21"/>
    </location>
</feature>
<protein>
    <submittedName>
        <fullName evidence="2">Uncharacterized protein</fullName>
    </submittedName>
</protein>
<evidence type="ECO:0000313" key="2">
    <source>
        <dbReference type="EMBL" id="KAH0926847.1"/>
    </source>
</evidence>
<dbReference type="EMBL" id="JAGKQM010000005">
    <property type="protein sequence ID" value="KAH0926847.1"/>
    <property type="molecule type" value="Genomic_DNA"/>
</dbReference>
<dbReference type="Proteomes" id="UP000824890">
    <property type="component" value="Unassembled WGS sequence"/>
</dbReference>
<sequence length="227" mass="25282">MGGKRKRNTVKPNTSLVTQRPATLPAQYDFVPRDPSPSIPPVLPKNKPLPKNNPLPKKIPLPSVRDYPPPRKPFPATSFPPSQSAPSPLTPAAATSQPQQRQTQSTERMNTLPPSQPAPVRASQSPHSSEAQNFRFPEEEEDEDMSDVEAPVQPNPASDHMDLLNSLLNQPGRAKNTTVLSRNLEPGTTWYFQATIDELLMVRKYIANTYQRFLDFISKETTSSDPH</sequence>